<dbReference type="GO" id="GO:0005634">
    <property type="term" value="C:nucleus"/>
    <property type="evidence" value="ECO:0007669"/>
    <property type="project" value="UniProtKB-SubCell"/>
</dbReference>
<dbReference type="FunFam" id="1.10.150.50:FF:000113">
    <property type="entry name" value="DNA-binding protein D-ETS-6"/>
    <property type="match status" value="1"/>
</dbReference>
<evidence type="ECO:0000259" key="7">
    <source>
        <dbReference type="PROSITE" id="PS50061"/>
    </source>
</evidence>
<accession>A0A6P7G7D2</accession>
<feature type="domain" description="ETS" evidence="7">
    <location>
        <begin position="536"/>
        <end position="616"/>
    </location>
</feature>
<dbReference type="CDD" id="cd08203">
    <property type="entry name" value="SAM_PNT"/>
    <property type="match status" value="1"/>
</dbReference>
<dbReference type="Gene3D" id="1.10.10.10">
    <property type="entry name" value="Winged helix-like DNA-binding domain superfamily/Winged helix DNA-binding domain"/>
    <property type="match status" value="1"/>
</dbReference>
<comment type="subcellular location">
    <subcellularLocation>
        <location evidence="1 5">Nucleus</location>
    </subcellularLocation>
</comment>
<organism evidence="9">
    <name type="scientific">Diabrotica virgifera virgifera</name>
    <name type="common">western corn rootworm</name>
    <dbReference type="NCBI Taxonomy" id="50390"/>
    <lineage>
        <taxon>Eukaryota</taxon>
        <taxon>Metazoa</taxon>
        <taxon>Ecdysozoa</taxon>
        <taxon>Arthropoda</taxon>
        <taxon>Hexapoda</taxon>
        <taxon>Insecta</taxon>
        <taxon>Pterygota</taxon>
        <taxon>Neoptera</taxon>
        <taxon>Endopterygota</taxon>
        <taxon>Coleoptera</taxon>
        <taxon>Polyphaga</taxon>
        <taxon>Cucujiformia</taxon>
        <taxon>Chrysomeloidea</taxon>
        <taxon>Chrysomelidae</taxon>
        <taxon>Galerucinae</taxon>
        <taxon>Diabroticina</taxon>
        <taxon>Diabroticites</taxon>
        <taxon>Diabrotica</taxon>
    </lineage>
</organism>
<feature type="domain" description="PNT" evidence="8">
    <location>
        <begin position="404"/>
        <end position="491"/>
    </location>
</feature>
<dbReference type="PANTHER" id="PTHR11849">
    <property type="entry name" value="ETS"/>
    <property type="match status" value="1"/>
</dbReference>
<proteinExistence type="inferred from homology"/>
<protein>
    <submittedName>
        <fullName evidence="9">Uncharacterized protein LOC114334563</fullName>
    </submittedName>
</protein>
<feature type="compositionally biased region" description="Polar residues" evidence="6">
    <location>
        <begin position="11"/>
        <end position="25"/>
    </location>
</feature>
<dbReference type="FunFam" id="1.10.10.10:FF:000039">
    <property type="entry name" value="Friend leukemia integration 1 transcription factor"/>
    <property type="match status" value="1"/>
</dbReference>
<dbReference type="PRINTS" id="PR00454">
    <property type="entry name" value="ETSDOMAIN"/>
</dbReference>
<gene>
    <name evidence="9" type="primary">LOC114334563</name>
</gene>
<dbReference type="InterPro" id="IPR000418">
    <property type="entry name" value="Ets_dom"/>
</dbReference>
<evidence type="ECO:0000256" key="5">
    <source>
        <dbReference type="RuleBase" id="RU004019"/>
    </source>
</evidence>
<evidence type="ECO:0000256" key="1">
    <source>
        <dbReference type="ARBA" id="ARBA00004123"/>
    </source>
</evidence>
<feature type="compositionally biased region" description="Basic and acidic residues" evidence="6">
    <location>
        <begin position="49"/>
        <end position="65"/>
    </location>
</feature>
<dbReference type="RefSeq" id="XP_028140430.1">
    <property type="nucleotide sequence ID" value="XM_028284629.1"/>
</dbReference>
<reference evidence="9" key="1">
    <citation type="submission" date="2025-08" db="UniProtKB">
        <authorList>
            <consortium name="RefSeq"/>
        </authorList>
    </citation>
    <scope>IDENTIFICATION</scope>
    <source>
        <tissue evidence="9">Whole insect</tissue>
    </source>
</reference>
<feature type="region of interest" description="Disordered" evidence="6">
    <location>
        <begin position="49"/>
        <end position="70"/>
    </location>
</feature>
<dbReference type="Gene3D" id="1.10.150.50">
    <property type="entry name" value="Transcription Factor, Ets-1"/>
    <property type="match status" value="1"/>
</dbReference>
<dbReference type="AlphaFoldDB" id="A0A6P7G7D2"/>
<dbReference type="PROSITE" id="PS51433">
    <property type="entry name" value="PNT"/>
    <property type="match status" value="1"/>
</dbReference>
<feature type="compositionally biased region" description="Polar residues" evidence="6">
    <location>
        <begin position="381"/>
        <end position="395"/>
    </location>
</feature>
<dbReference type="SUPFAM" id="SSF47769">
    <property type="entry name" value="SAM/Pointed domain"/>
    <property type="match status" value="1"/>
</dbReference>
<feature type="region of interest" description="Disordered" evidence="6">
    <location>
        <begin position="109"/>
        <end position="146"/>
    </location>
</feature>
<feature type="compositionally biased region" description="Basic and acidic residues" evidence="6">
    <location>
        <begin position="396"/>
        <end position="410"/>
    </location>
</feature>
<feature type="compositionally biased region" description="Basic and acidic residues" evidence="6">
    <location>
        <begin position="211"/>
        <end position="225"/>
    </location>
</feature>
<evidence type="ECO:0000313" key="9">
    <source>
        <dbReference type="RefSeq" id="XP_028140430.1"/>
    </source>
</evidence>
<dbReference type="SMART" id="SM00251">
    <property type="entry name" value="SAM_PNT"/>
    <property type="match status" value="1"/>
</dbReference>
<evidence type="ECO:0000256" key="6">
    <source>
        <dbReference type="SAM" id="MobiDB-lite"/>
    </source>
</evidence>
<dbReference type="SUPFAM" id="SSF46785">
    <property type="entry name" value="Winged helix' DNA-binding domain"/>
    <property type="match status" value="1"/>
</dbReference>
<keyword evidence="4 5" id="KW-0539">Nucleus</keyword>
<feature type="compositionally biased region" description="Polar residues" evidence="6">
    <location>
        <begin position="196"/>
        <end position="210"/>
    </location>
</feature>
<dbReference type="PROSITE" id="PS00345">
    <property type="entry name" value="ETS_DOMAIN_1"/>
    <property type="match status" value="1"/>
</dbReference>
<dbReference type="PROSITE" id="PS50061">
    <property type="entry name" value="ETS_DOMAIN_3"/>
    <property type="match status" value="1"/>
</dbReference>
<dbReference type="InterPro" id="IPR003118">
    <property type="entry name" value="Pointed_dom"/>
</dbReference>
<feature type="compositionally biased region" description="Basic and acidic residues" evidence="6">
    <location>
        <begin position="296"/>
        <end position="317"/>
    </location>
</feature>
<dbReference type="InterPro" id="IPR036388">
    <property type="entry name" value="WH-like_DNA-bd_sf"/>
</dbReference>
<dbReference type="Pfam" id="PF02198">
    <property type="entry name" value="SAM_PNT"/>
    <property type="match status" value="1"/>
</dbReference>
<dbReference type="InParanoid" id="A0A6P7G7D2"/>
<dbReference type="PROSITE" id="PS00346">
    <property type="entry name" value="ETS_DOMAIN_2"/>
    <property type="match status" value="1"/>
</dbReference>
<dbReference type="Pfam" id="PF00178">
    <property type="entry name" value="Ets"/>
    <property type="match status" value="1"/>
</dbReference>
<evidence type="ECO:0000256" key="3">
    <source>
        <dbReference type="ARBA" id="ARBA00023125"/>
    </source>
</evidence>
<dbReference type="InterPro" id="IPR036390">
    <property type="entry name" value="WH_DNA-bd_sf"/>
</dbReference>
<evidence type="ECO:0000256" key="2">
    <source>
        <dbReference type="ARBA" id="ARBA00005562"/>
    </source>
</evidence>
<dbReference type="PANTHER" id="PTHR11849:SF304">
    <property type="entry name" value="DNA-BINDING PROTEIN D-ETS-3"/>
    <property type="match status" value="1"/>
</dbReference>
<feature type="compositionally biased region" description="Basic and acidic residues" evidence="6">
    <location>
        <begin position="111"/>
        <end position="132"/>
    </location>
</feature>
<sequence length="700" mass="78610">MNPPALAAKNGESTSVHSFQSTTEQCEPSIFKKLSTSELLKHLLNARLSQEKSSECDTAEKRESSEETVQESMTKHTFYSAFDTFSVGNVSSHVRSEFSVNLSSNHYTKHGTMDTECGKSDDNNQSRLDKPEVQNFKPETDQDCDEESSCSLDFILRIKSPFDGEKELKCGNNNQKCSEKVFSESSDNKLDIQEQSENIVTPGSSVSDVETLNKESTEDGDKPTNDVDEMVLVPTEKSSECDTAEKRESSEETVQEAMTKHTFCSAFDTFSVGNVSSHVRSEFSVNLSSNHYTKHGTMDTECGKSDDNNQSRLDKPEVQNFKPETDQDCDEESSYSLDFILRIKSPFDGKKELKCGNNNQKCSEKVFSESSDNKLDIQEQSENIVTPGSSVSDVETLNKESTEDGDKPTNDVDEMVLVPTDPFEWTTTHIKSWLEWCTRKFSLHPKPDPQRFPGTGPEVCDLSRSEFEDRAASSRSGKILAKYIAHLRHSVTGRASSPLNVECKEFEDDTDEDEQDPYHLLNAATSRLVAQGSGQIQLWQFLLELLNDSSNSACITWEGTNGEFKLTDPDEVARRWGERKSKPNMNYDKLSRALRYYYDKNIMSKVHGKRYAYKFDFQGLMAACQAQAQGQGDVLPTYQKYQPHQSELGAALYPTGHAVNHRLPNILPGSTQHSQTALFPPPTYWPYSPANFDPRGAPFN</sequence>
<keyword evidence="3 5" id="KW-0238">DNA-binding</keyword>
<comment type="similarity">
    <text evidence="2 5">Belongs to the ETS family.</text>
</comment>
<dbReference type="GO" id="GO:0043565">
    <property type="term" value="F:sequence-specific DNA binding"/>
    <property type="evidence" value="ECO:0007669"/>
    <property type="project" value="InterPro"/>
</dbReference>
<dbReference type="GO" id="GO:0000981">
    <property type="term" value="F:DNA-binding transcription factor activity, RNA polymerase II-specific"/>
    <property type="evidence" value="ECO:0007669"/>
    <property type="project" value="TreeGrafter"/>
</dbReference>
<evidence type="ECO:0000256" key="4">
    <source>
        <dbReference type="ARBA" id="ARBA00023242"/>
    </source>
</evidence>
<feature type="region of interest" description="Disordered" evidence="6">
    <location>
        <begin position="1"/>
        <end position="25"/>
    </location>
</feature>
<evidence type="ECO:0000259" key="8">
    <source>
        <dbReference type="PROSITE" id="PS51433"/>
    </source>
</evidence>
<name>A0A6P7G7D2_DIAVI</name>
<dbReference type="SMART" id="SM00413">
    <property type="entry name" value="ETS"/>
    <property type="match status" value="1"/>
</dbReference>
<dbReference type="GO" id="GO:0030154">
    <property type="term" value="P:cell differentiation"/>
    <property type="evidence" value="ECO:0007669"/>
    <property type="project" value="TreeGrafter"/>
</dbReference>
<feature type="region of interest" description="Disordered" evidence="6">
    <location>
        <begin position="196"/>
        <end position="227"/>
    </location>
</feature>
<feature type="region of interest" description="Disordered" evidence="6">
    <location>
        <begin position="381"/>
        <end position="413"/>
    </location>
</feature>
<feature type="region of interest" description="Disordered" evidence="6">
    <location>
        <begin position="290"/>
        <end position="331"/>
    </location>
</feature>
<dbReference type="InterPro" id="IPR013761">
    <property type="entry name" value="SAM/pointed_sf"/>
</dbReference>
<dbReference type="InterPro" id="IPR046328">
    <property type="entry name" value="ETS_fam"/>
</dbReference>